<evidence type="ECO:0000256" key="1">
    <source>
        <dbReference type="SAM" id="MobiDB-lite"/>
    </source>
</evidence>
<dbReference type="AlphaFoldDB" id="A0A0G2H9A7"/>
<name>A0A0G2H9A7_PHACM</name>
<feature type="region of interest" description="Disordered" evidence="1">
    <location>
        <begin position="167"/>
        <end position="209"/>
    </location>
</feature>
<gene>
    <name evidence="2" type="ORF">UCRPC4_g02001</name>
</gene>
<reference evidence="2 3" key="2">
    <citation type="submission" date="2015-05" db="EMBL/GenBank/DDBJ databases">
        <authorList>
            <person name="Morales-Cruz A."/>
            <person name="Amrine K.C."/>
            <person name="Cantu D."/>
        </authorList>
    </citation>
    <scope>NUCLEOTIDE SEQUENCE [LARGE SCALE GENOMIC DNA]</scope>
    <source>
        <strain evidence="2">UCRPC4</strain>
    </source>
</reference>
<reference evidence="2 3" key="1">
    <citation type="submission" date="2015-05" db="EMBL/GenBank/DDBJ databases">
        <title>Distinctive expansion of gene families associated with plant cell wall degradation and secondary metabolism in the genomes of grapevine trunk pathogens.</title>
        <authorList>
            <person name="Lawrence D.P."/>
            <person name="Travadon R."/>
            <person name="Rolshausen P.E."/>
            <person name="Baumgartner K."/>
        </authorList>
    </citation>
    <scope>NUCLEOTIDE SEQUENCE [LARGE SCALE GENOMIC DNA]</scope>
    <source>
        <strain evidence="2">UCRPC4</strain>
    </source>
</reference>
<dbReference type="EMBL" id="LCWF01000047">
    <property type="protein sequence ID" value="KKY25195.1"/>
    <property type="molecule type" value="Genomic_DNA"/>
</dbReference>
<dbReference type="PANTHER" id="PTHR40635">
    <property type="match status" value="1"/>
</dbReference>
<evidence type="ECO:0000313" key="3">
    <source>
        <dbReference type="Proteomes" id="UP000053317"/>
    </source>
</evidence>
<keyword evidence="3" id="KW-1185">Reference proteome</keyword>
<feature type="compositionally biased region" description="Acidic residues" evidence="1">
    <location>
        <begin position="183"/>
        <end position="207"/>
    </location>
</feature>
<accession>A0A0G2H9A7</accession>
<evidence type="ECO:0000313" key="2">
    <source>
        <dbReference type="EMBL" id="KKY25195.1"/>
    </source>
</evidence>
<feature type="region of interest" description="Disordered" evidence="1">
    <location>
        <begin position="65"/>
        <end position="84"/>
    </location>
</feature>
<dbReference type="OrthoDB" id="5374757at2759"/>
<proteinExistence type="predicted"/>
<dbReference type="PANTHER" id="PTHR40635:SF1">
    <property type="match status" value="1"/>
</dbReference>
<dbReference type="Proteomes" id="UP000053317">
    <property type="component" value="Unassembled WGS sequence"/>
</dbReference>
<comment type="caution">
    <text evidence="2">The sequence shown here is derived from an EMBL/GenBank/DDBJ whole genome shotgun (WGS) entry which is preliminary data.</text>
</comment>
<sequence>MPPHTTYLRITPHSVLQVRVFTEQPLDAGKRWLIHPTDPALPRIIQAIKHLILPKLREENFRKYGAKSGIRPGPDGPGRGVRGKKRVKDVVVTDGFDVSVFLTELGTRHSLLVKQKLFEDKKRKLTGNSTKMAEAMDQGNTVEEAVVIREETPDEDSAKIMEQIPVQPKRKRRRRDDEHEAIEVDEEEDAAEVITSDDETAPVDPEMDDKKKAGFKTSYEGFSIWGWTLVLIVKRKDDGSKRKAAEGPISAMMGLRDPNPANNDLSGGLMEEWICTQAAGDVVFDDEDVGN</sequence>
<organism evidence="2 3">
    <name type="scientific">Phaeomoniella chlamydospora</name>
    <name type="common">Phaeoacremonium chlamydosporum</name>
    <dbReference type="NCBI Taxonomy" id="158046"/>
    <lineage>
        <taxon>Eukaryota</taxon>
        <taxon>Fungi</taxon>
        <taxon>Dikarya</taxon>
        <taxon>Ascomycota</taxon>
        <taxon>Pezizomycotina</taxon>
        <taxon>Eurotiomycetes</taxon>
        <taxon>Chaetothyriomycetidae</taxon>
        <taxon>Phaeomoniellales</taxon>
        <taxon>Phaeomoniellaceae</taxon>
        <taxon>Phaeomoniella</taxon>
    </lineage>
</organism>
<protein>
    <submittedName>
        <fullName evidence="2">Uncharacterized protein</fullName>
    </submittedName>
</protein>